<dbReference type="InterPro" id="IPR013022">
    <property type="entry name" value="Xyl_isomerase-like_TIM-brl"/>
</dbReference>
<keyword evidence="2" id="KW-0413">Isomerase</keyword>
<sequence>MAANWGWDAFCQKVKQAGYDGVETALPSSHEERERMTAALREHGLALGILCGYWGDPTYPTHTQGYKTVLEEALPFKPDYINSQTGKDYYSFEQNKALLDLAETLSRASGIPIYHETHRSRFNFAAHITKEFLERIGHLSLTLDISHWCNVHESMLRDQQEAVALALSRTAHIHARVGHPHGPQVNDPAAPEWKNVLEQHLHWWDAVVAQHRTQGKAQLGITAEFGPPDYMPTLPYTRQPLADQWQANAFILNLLKARYAK</sequence>
<dbReference type="OrthoDB" id="2555274at2"/>
<dbReference type="EMBL" id="LSZQ01000002">
    <property type="protein sequence ID" value="KXU38242.1"/>
    <property type="molecule type" value="Genomic_DNA"/>
</dbReference>
<proteinExistence type="predicted"/>
<accession>A0A139SUY6</accession>
<dbReference type="Pfam" id="PF01261">
    <property type="entry name" value="AP_endonuc_2"/>
    <property type="match status" value="1"/>
</dbReference>
<reference evidence="3" key="1">
    <citation type="submission" date="2016-02" db="EMBL/GenBank/DDBJ databases">
        <authorList>
            <person name="Sanders J.G."/>
            <person name="Lin J.Y."/>
            <person name="Wertz J.T."/>
            <person name="Russell J.A."/>
            <person name="Moreau C.S."/>
            <person name="Powell S."/>
        </authorList>
    </citation>
    <scope>NUCLEOTIDE SEQUENCE [LARGE SCALE GENOMIC DNA]</scope>
    <source>
        <strain evidence="3">CAG34</strain>
    </source>
</reference>
<dbReference type="GO" id="GO:0016853">
    <property type="term" value="F:isomerase activity"/>
    <property type="evidence" value="ECO:0007669"/>
    <property type="project" value="UniProtKB-KW"/>
</dbReference>
<dbReference type="Proteomes" id="UP000070058">
    <property type="component" value="Unassembled WGS sequence"/>
</dbReference>
<dbReference type="STRING" id="1548207.AXK11_00835"/>
<evidence type="ECO:0000313" key="2">
    <source>
        <dbReference type="EMBL" id="KXU38242.1"/>
    </source>
</evidence>
<organism evidence="2 3">
    <name type="scientific">Cephaloticoccus primus</name>
    <dbReference type="NCBI Taxonomy" id="1548207"/>
    <lineage>
        <taxon>Bacteria</taxon>
        <taxon>Pseudomonadati</taxon>
        <taxon>Verrucomicrobiota</taxon>
        <taxon>Opitutia</taxon>
        <taxon>Opitutales</taxon>
        <taxon>Opitutaceae</taxon>
        <taxon>Cephaloticoccus</taxon>
    </lineage>
</organism>
<dbReference type="SUPFAM" id="SSF51658">
    <property type="entry name" value="Xylose isomerase-like"/>
    <property type="match status" value="1"/>
</dbReference>
<dbReference type="AlphaFoldDB" id="A0A139SUY6"/>
<dbReference type="Gene3D" id="3.20.20.150">
    <property type="entry name" value="Divalent-metal-dependent TIM barrel enzymes"/>
    <property type="match status" value="1"/>
</dbReference>
<keyword evidence="3" id="KW-1185">Reference proteome</keyword>
<evidence type="ECO:0000259" key="1">
    <source>
        <dbReference type="Pfam" id="PF01261"/>
    </source>
</evidence>
<protein>
    <submittedName>
        <fullName evidence="2">Xylose isomerase</fullName>
    </submittedName>
</protein>
<evidence type="ECO:0000313" key="3">
    <source>
        <dbReference type="Proteomes" id="UP000070058"/>
    </source>
</evidence>
<name>A0A139SUY6_9BACT</name>
<dbReference type="InterPro" id="IPR036237">
    <property type="entry name" value="Xyl_isomerase-like_sf"/>
</dbReference>
<gene>
    <name evidence="2" type="ORF">AXK11_00835</name>
</gene>
<feature type="domain" description="Xylose isomerase-like TIM barrel" evidence="1">
    <location>
        <begin position="12"/>
        <end position="175"/>
    </location>
</feature>
<comment type="caution">
    <text evidence="2">The sequence shown here is derived from an EMBL/GenBank/DDBJ whole genome shotgun (WGS) entry which is preliminary data.</text>
</comment>